<evidence type="ECO:0000256" key="8">
    <source>
        <dbReference type="ARBA" id="ARBA00023012"/>
    </source>
</evidence>
<evidence type="ECO:0000256" key="1">
    <source>
        <dbReference type="ARBA" id="ARBA00000085"/>
    </source>
</evidence>
<dbReference type="InterPro" id="IPR035965">
    <property type="entry name" value="PAS-like_dom_sf"/>
</dbReference>
<keyword evidence="4" id="KW-0808">Transferase</keyword>
<comment type="caution">
    <text evidence="17">The sequence shown here is derived from an EMBL/GenBank/DDBJ whole genome shotgun (WGS) entry which is preliminary data.</text>
</comment>
<dbReference type="Gene3D" id="3.30.450.20">
    <property type="entry name" value="PAS domain"/>
    <property type="match status" value="1"/>
</dbReference>
<dbReference type="EMBL" id="ATBP01000241">
    <property type="protein sequence ID" value="ETR71661.1"/>
    <property type="molecule type" value="Genomic_DNA"/>
</dbReference>
<dbReference type="PRINTS" id="PR00344">
    <property type="entry name" value="BCTRLSENSOR"/>
</dbReference>
<dbReference type="InterPro" id="IPR000700">
    <property type="entry name" value="PAS-assoc_C"/>
</dbReference>
<sequence length="534" mass="60138">MHSKNNIKILVVDDEIPICHFIQKGLHLINPDYQILQADSGAGALDIIKKEMPDILIVDICMPSMDGITLIEQSRKIQGDLQYIVITGMASLDNAISALHKGVSHFIKKPLDIDELNSAVQQSWKKRASLKELQENEARFRNIFCHAGIGMAVYDLSGKILQCNAMLCKLSGYTKNELYETIITDYIHPDDIESFKSAEQKLIDRSVDQFRMDVQFYDKSDNIFWTDASVTIMRDLSDTDTLVFNIQLIDITQRKKSQLEIQRLNLKLKKKIEQMELINCQLEKAVDFANSVAIDAEIANKYKSRFLANMSHDIRTPMNGVIGMTHLLINTDLTDEQREYANMIRISGNALLSLINDILDFSRIEADQLLLESQAFNLRMTVEDTVDIVALEAYEKGIDLTCMIEPNVPSDLIGDPGRLRQVLVNLLGNAVKFTEKGEVVLHIQLKKETDDQTSIYFAVKDTGIGIPESKLKDLFKPFSQVESKTPSKYSGTGLGLSISQRIVRLMGGRIAVESQNNSGSTFSFTVSFKKTLKN</sequence>
<dbReference type="SUPFAM" id="SSF55785">
    <property type="entry name" value="PYP-like sensor domain (PAS domain)"/>
    <property type="match status" value="1"/>
</dbReference>
<dbReference type="Gene3D" id="3.40.50.2300">
    <property type="match status" value="1"/>
</dbReference>
<dbReference type="PANTHER" id="PTHR43047">
    <property type="entry name" value="TWO-COMPONENT HISTIDINE PROTEIN KINASE"/>
    <property type="match status" value="1"/>
</dbReference>
<evidence type="ECO:0000256" key="9">
    <source>
        <dbReference type="ARBA" id="ARBA00064003"/>
    </source>
</evidence>
<evidence type="ECO:0000259" key="13">
    <source>
        <dbReference type="PROSITE" id="PS50109"/>
    </source>
</evidence>
<dbReference type="InterPro" id="IPR000014">
    <property type="entry name" value="PAS"/>
</dbReference>
<dbReference type="GO" id="GO:0005524">
    <property type="term" value="F:ATP binding"/>
    <property type="evidence" value="ECO:0007669"/>
    <property type="project" value="UniProtKB-KW"/>
</dbReference>
<feature type="domain" description="Histidine kinase" evidence="13">
    <location>
        <begin position="309"/>
        <end position="530"/>
    </location>
</feature>
<dbReference type="InterPro" id="IPR036890">
    <property type="entry name" value="HATPase_C_sf"/>
</dbReference>
<dbReference type="InterPro" id="IPR036097">
    <property type="entry name" value="HisK_dim/P_sf"/>
</dbReference>
<comment type="subunit">
    <text evidence="9">At low DSF concentrations, interacts with RpfF.</text>
</comment>
<dbReference type="CDD" id="cd00082">
    <property type="entry name" value="HisKA"/>
    <property type="match status" value="1"/>
</dbReference>
<evidence type="ECO:0000256" key="11">
    <source>
        <dbReference type="PROSITE-ProRule" id="PRU00169"/>
    </source>
</evidence>
<evidence type="ECO:0000259" key="15">
    <source>
        <dbReference type="PROSITE" id="PS50112"/>
    </source>
</evidence>
<dbReference type="FunFam" id="3.30.565.10:FF:000010">
    <property type="entry name" value="Sensor histidine kinase RcsC"/>
    <property type="match status" value="1"/>
</dbReference>
<dbReference type="PROSITE" id="PS50109">
    <property type="entry name" value="HIS_KIN"/>
    <property type="match status" value="1"/>
</dbReference>
<dbReference type="InterPro" id="IPR013655">
    <property type="entry name" value="PAS_fold_3"/>
</dbReference>
<protein>
    <recommendedName>
        <fullName evidence="10">Sensory/regulatory protein RpfC</fullName>
        <ecNumber evidence="2">2.7.13.3</ecNumber>
    </recommendedName>
</protein>
<dbReference type="Gene3D" id="3.30.565.10">
    <property type="entry name" value="Histidine kinase-like ATPase, C-terminal domain"/>
    <property type="match status" value="1"/>
</dbReference>
<dbReference type="EC" id="2.7.13.3" evidence="2"/>
<name>A0A1V1P9X9_9BACT</name>
<evidence type="ECO:0000256" key="2">
    <source>
        <dbReference type="ARBA" id="ARBA00012438"/>
    </source>
</evidence>
<dbReference type="InterPro" id="IPR003594">
    <property type="entry name" value="HATPase_dom"/>
</dbReference>
<dbReference type="PROSITE" id="PS50113">
    <property type="entry name" value="PAC"/>
    <property type="match status" value="1"/>
</dbReference>
<keyword evidence="5" id="KW-0547">Nucleotide-binding</keyword>
<evidence type="ECO:0000259" key="16">
    <source>
        <dbReference type="PROSITE" id="PS50113"/>
    </source>
</evidence>
<accession>A0A1V1P9X9</accession>
<dbReference type="SMART" id="SM00387">
    <property type="entry name" value="HATPase_c"/>
    <property type="match status" value="1"/>
</dbReference>
<dbReference type="CDD" id="cd00130">
    <property type="entry name" value="PAS"/>
    <property type="match status" value="1"/>
</dbReference>
<dbReference type="GO" id="GO:0000155">
    <property type="term" value="F:phosphorelay sensor kinase activity"/>
    <property type="evidence" value="ECO:0007669"/>
    <property type="project" value="InterPro"/>
</dbReference>
<dbReference type="Pfam" id="PF02518">
    <property type="entry name" value="HATPase_c"/>
    <property type="match status" value="1"/>
</dbReference>
<feature type="domain" description="PAC" evidence="16">
    <location>
        <begin position="210"/>
        <end position="263"/>
    </location>
</feature>
<feature type="domain" description="PAS" evidence="15">
    <location>
        <begin position="136"/>
        <end position="206"/>
    </location>
</feature>
<dbReference type="PANTHER" id="PTHR43047:SF78">
    <property type="entry name" value="SENSORY_REGULATORY PROTEIN RPFC"/>
    <property type="match status" value="1"/>
</dbReference>
<organism evidence="17 18">
    <name type="scientific">Candidatus Magnetoglobus multicellularis str. Araruama</name>
    <dbReference type="NCBI Taxonomy" id="890399"/>
    <lineage>
        <taxon>Bacteria</taxon>
        <taxon>Pseudomonadati</taxon>
        <taxon>Thermodesulfobacteriota</taxon>
        <taxon>Desulfobacteria</taxon>
        <taxon>Desulfobacterales</taxon>
        <taxon>Desulfobacteraceae</taxon>
        <taxon>Candidatus Magnetoglobus</taxon>
    </lineage>
</organism>
<feature type="domain" description="Response regulatory" evidence="14">
    <location>
        <begin position="8"/>
        <end position="124"/>
    </location>
</feature>
<dbReference type="SUPFAM" id="SSF47384">
    <property type="entry name" value="Homodimeric domain of signal transducing histidine kinase"/>
    <property type="match status" value="1"/>
</dbReference>
<dbReference type="SMART" id="SM00448">
    <property type="entry name" value="REC"/>
    <property type="match status" value="1"/>
</dbReference>
<comment type="catalytic activity">
    <reaction evidence="1">
        <text>ATP + protein L-histidine = ADP + protein N-phospho-L-histidine.</text>
        <dbReference type="EC" id="2.7.13.3"/>
    </reaction>
</comment>
<dbReference type="SMART" id="SM00388">
    <property type="entry name" value="HisKA"/>
    <property type="match status" value="1"/>
</dbReference>
<evidence type="ECO:0000256" key="4">
    <source>
        <dbReference type="ARBA" id="ARBA00022679"/>
    </source>
</evidence>
<dbReference type="InterPro" id="IPR005467">
    <property type="entry name" value="His_kinase_dom"/>
</dbReference>
<dbReference type="InterPro" id="IPR011006">
    <property type="entry name" value="CheY-like_superfamily"/>
</dbReference>
<evidence type="ECO:0000256" key="3">
    <source>
        <dbReference type="ARBA" id="ARBA00022553"/>
    </source>
</evidence>
<dbReference type="SUPFAM" id="SSF55874">
    <property type="entry name" value="ATPase domain of HSP90 chaperone/DNA topoisomerase II/histidine kinase"/>
    <property type="match status" value="1"/>
</dbReference>
<keyword evidence="8" id="KW-0902">Two-component regulatory system</keyword>
<evidence type="ECO:0000313" key="18">
    <source>
        <dbReference type="Proteomes" id="UP000189670"/>
    </source>
</evidence>
<dbReference type="GO" id="GO:0005886">
    <property type="term" value="C:plasma membrane"/>
    <property type="evidence" value="ECO:0007669"/>
    <property type="project" value="TreeGrafter"/>
</dbReference>
<evidence type="ECO:0000256" key="7">
    <source>
        <dbReference type="ARBA" id="ARBA00022840"/>
    </source>
</evidence>
<evidence type="ECO:0000256" key="12">
    <source>
        <dbReference type="SAM" id="Coils"/>
    </source>
</evidence>
<keyword evidence="12" id="KW-0175">Coiled coil</keyword>
<dbReference type="PROSITE" id="PS50110">
    <property type="entry name" value="RESPONSE_REGULATORY"/>
    <property type="match status" value="1"/>
</dbReference>
<evidence type="ECO:0000313" key="17">
    <source>
        <dbReference type="EMBL" id="ETR71661.1"/>
    </source>
</evidence>
<dbReference type="Gene3D" id="1.10.287.130">
    <property type="match status" value="1"/>
</dbReference>
<dbReference type="InterPro" id="IPR004358">
    <property type="entry name" value="Sig_transdc_His_kin-like_C"/>
</dbReference>
<dbReference type="Proteomes" id="UP000189670">
    <property type="component" value="Unassembled WGS sequence"/>
</dbReference>
<keyword evidence="7" id="KW-0067">ATP-binding</keyword>
<evidence type="ECO:0000256" key="5">
    <source>
        <dbReference type="ARBA" id="ARBA00022741"/>
    </source>
</evidence>
<proteinExistence type="predicted"/>
<dbReference type="Pfam" id="PF00072">
    <property type="entry name" value="Response_reg"/>
    <property type="match status" value="1"/>
</dbReference>
<evidence type="ECO:0000256" key="6">
    <source>
        <dbReference type="ARBA" id="ARBA00022777"/>
    </source>
</evidence>
<dbReference type="CDD" id="cd17536">
    <property type="entry name" value="REC_YesN-like"/>
    <property type="match status" value="1"/>
</dbReference>
<dbReference type="Pfam" id="PF08447">
    <property type="entry name" value="PAS_3"/>
    <property type="match status" value="1"/>
</dbReference>
<feature type="coiled-coil region" evidence="12">
    <location>
        <begin position="249"/>
        <end position="281"/>
    </location>
</feature>
<dbReference type="CDD" id="cd16922">
    <property type="entry name" value="HATPase_EvgS-ArcB-TorS-like"/>
    <property type="match status" value="1"/>
</dbReference>
<dbReference type="SMART" id="SM00091">
    <property type="entry name" value="PAS"/>
    <property type="match status" value="1"/>
</dbReference>
<keyword evidence="6 17" id="KW-0418">Kinase</keyword>
<gene>
    <name evidence="17" type="ORF">OMM_02330</name>
</gene>
<dbReference type="GO" id="GO:0009927">
    <property type="term" value="F:histidine phosphotransfer kinase activity"/>
    <property type="evidence" value="ECO:0007669"/>
    <property type="project" value="TreeGrafter"/>
</dbReference>
<evidence type="ECO:0000256" key="10">
    <source>
        <dbReference type="ARBA" id="ARBA00068150"/>
    </source>
</evidence>
<dbReference type="InterPro" id="IPR001789">
    <property type="entry name" value="Sig_transdc_resp-reg_receiver"/>
</dbReference>
<dbReference type="InterPro" id="IPR003661">
    <property type="entry name" value="HisK_dim/P_dom"/>
</dbReference>
<evidence type="ECO:0000259" key="14">
    <source>
        <dbReference type="PROSITE" id="PS50110"/>
    </source>
</evidence>
<dbReference type="NCBIfam" id="TIGR00229">
    <property type="entry name" value="sensory_box"/>
    <property type="match status" value="1"/>
</dbReference>
<dbReference type="AlphaFoldDB" id="A0A1V1P9X9"/>
<dbReference type="PROSITE" id="PS50112">
    <property type="entry name" value="PAS"/>
    <property type="match status" value="1"/>
</dbReference>
<keyword evidence="3 11" id="KW-0597">Phosphoprotein</keyword>
<reference evidence="18" key="1">
    <citation type="submission" date="2012-11" db="EMBL/GenBank/DDBJ databases">
        <authorList>
            <person name="Lucero-Rivera Y.E."/>
            <person name="Tovar-Ramirez D."/>
        </authorList>
    </citation>
    <scope>NUCLEOTIDE SEQUENCE [LARGE SCALE GENOMIC DNA]</scope>
    <source>
        <strain evidence="18">Araruama</strain>
    </source>
</reference>
<dbReference type="Pfam" id="PF00512">
    <property type="entry name" value="HisKA"/>
    <property type="match status" value="1"/>
</dbReference>
<feature type="modified residue" description="4-aspartylphosphate" evidence="11">
    <location>
        <position position="59"/>
    </location>
</feature>
<dbReference type="FunFam" id="1.10.287.130:FF:000002">
    <property type="entry name" value="Two-component osmosensing histidine kinase"/>
    <property type="match status" value="1"/>
</dbReference>
<dbReference type="SUPFAM" id="SSF52172">
    <property type="entry name" value="CheY-like"/>
    <property type="match status" value="1"/>
</dbReference>